<dbReference type="Proteomes" id="UP001162992">
    <property type="component" value="Chromosome 2"/>
</dbReference>
<dbReference type="EMBL" id="CM055093">
    <property type="protein sequence ID" value="KAJ7565179.1"/>
    <property type="molecule type" value="Genomic_DNA"/>
</dbReference>
<protein>
    <submittedName>
        <fullName evidence="1">Uncharacterized protein</fullName>
    </submittedName>
</protein>
<evidence type="ECO:0000313" key="2">
    <source>
        <dbReference type="Proteomes" id="UP001162992"/>
    </source>
</evidence>
<keyword evidence="2" id="KW-1185">Reference proteome</keyword>
<evidence type="ECO:0000313" key="1">
    <source>
        <dbReference type="EMBL" id="KAJ7565179.1"/>
    </source>
</evidence>
<name>A0ACC2EF92_DIPCM</name>
<reference evidence="2" key="1">
    <citation type="journal article" date="2024" name="Proc. Natl. Acad. Sci. U.S.A.">
        <title>Extraordinary preservation of gene collinearity over three hundred million years revealed in homosporous lycophytes.</title>
        <authorList>
            <person name="Li C."/>
            <person name="Wickell D."/>
            <person name="Kuo L.Y."/>
            <person name="Chen X."/>
            <person name="Nie B."/>
            <person name="Liao X."/>
            <person name="Peng D."/>
            <person name="Ji J."/>
            <person name="Jenkins J."/>
            <person name="Williams M."/>
            <person name="Shu S."/>
            <person name="Plott C."/>
            <person name="Barry K."/>
            <person name="Rajasekar S."/>
            <person name="Grimwood J."/>
            <person name="Han X."/>
            <person name="Sun S."/>
            <person name="Hou Z."/>
            <person name="He W."/>
            <person name="Dai G."/>
            <person name="Sun C."/>
            <person name="Schmutz J."/>
            <person name="Leebens-Mack J.H."/>
            <person name="Li F.W."/>
            <person name="Wang L."/>
        </authorList>
    </citation>
    <scope>NUCLEOTIDE SEQUENCE [LARGE SCALE GENOMIC DNA]</scope>
    <source>
        <strain evidence="2">cv. PW_Plant_1</strain>
    </source>
</reference>
<organism evidence="1 2">
    <name type="scientific">Diphasiastrum complanatum</name>
    <name type="common">Issler's clubmoss</name>
    <name type="synonym">Lycopodium complanatum</name>
    <dbReference type="NCBI Taxonomy" id="34168"/>
    <lineage>
        <taxon>Eukaryota</taxon>
        <taxon>Viridiplantae</taxon>
        <taxon>Streptophyta</taxon>
        <taxon>Embryophyta</taxon>
        <taxon>Tracheophyta</taxon>
        <taxon>Lycopodiopsida</taxon>
        <taxon>Lycopodiales</taxon>
        <taxon>Lycopodiaceae</taxon>
        <taxon>Lycopodioideae</taxon>
        <taxon>Diphasiastrum</taxon>
    </lineage>
</organism>
<accession>A0ACC2EF92</accession>
<sequence>MELPSSFKYHEDYIHNSRGMRLFTCSWIPANQDIKALVCLCHGYAVECSIFMKGAGVTLAEAGYAVFGIDYEGHGKSDGTRCYIENFASITDDVAAFFKSVRERPEYKNKARFLYGESMGGCVALLLHRKEPTSWNGAVLVAPMCKISENMKPHPLVTRVLTTLSPLIAKWKLVPTEDVIEMAYKDPIKKEEIRTNSYIYQDRPRVKTALEMLKASVSIEQRLDEVTLPFLILHGAADRVTDPECSMELYSSAKSFDKEIKIYPGMWHGLLVGEPDKNVEIVFKDIISWLDKRSPARSSYDGDQLKQSSLYVSQYFDDVRRHKIHANENKSKGLHDESPNLMPQLPLEDI</sequence>
<comment type="caution">
    <text evidence="1">The sequence shown here is derived from an EMBL/GenBank/DDBJ whole genome shotgun (WGS) entry which is preliminary data.</text>
</comment>
<gene>
    <name evidence="1" type="ORF">O6H91_02G051300</name>
</gene>
<proteinExistence type="predicted"/>